<keyword evidence="2" id="KW-1185">Reference proteome</keyword>
<reference evidence="1 2" key="1">
    <citation type="submission" date="2020-08" db="EMBL/GenBank/DDBJ databases">
        <title>Genomic Encyclopedia of Type Strains, Phase IV (KMG-IV): sequencing the most valuable type-strain genomes for metagenomic binning, comparative biology and taxonomic classification.</title>
        <authorList>
            <person name="Goeker M."/>
        </authorList>
    </citation>
    <scope>NUCLEOTIDE SEQUENCE [LARGE SCALE GENOMIC DNA]</scope>
    <source>
        <strain evidence="1 2">DSM 27163</strain>
    </source>
</reference>
<proteinExistence type="predicted"/>
<evidence type="ECO:0000313" key="2">
    <source>
        <dbReference type="Proteomes" id="UP000537161"/>
    </source>
</evidence>
<dbReference type="EMBL" id="JACIJH010000016">
    <property type="protein sequence ID" value="MBB5708326.1"/>
    <property type="molecule type" value="Genomic_DNA"/>
</dbReference>
<dbReference type="RefSeq" id="WP_184100950.1">
    <property type="nucleotide sequence ID" value="NZ_JACIJH010000016.1"/>
</dbReference>
<evidence type="ECO:0000313" key="1">
    <source>
        <dbReference type="EMBL" id="MBB5708326.1"/>
    </source>
</evidence>
<dbReference type="AlphaFoldDB" id="A0A7W9B8S6"/>
<organism evidence="1 2">
    <name type="scientific">Sphingopyxis panaciterrulae</name>
    <dbReference type="NCBI Taxonomy" id="462372"/>
    <lineage>
        <taxon>Bacteria</taxon>
        <taxon>Pseudomonadati</taxon>
        <taxon>Pseudomonadota</taxon>
        <taxon>Alphaproteobacteria</taxon>
        <taxon>Sphingomonadales</taxon>
        <taxon>Sphingomonadaceae</taxon>
        <taxon>Sphingopyxis</taxon>
    </lineage>
</organism>
<name>A0A7W9B8S6_9SPHN</name>
<gene>
    <name evidence="1" type="ORF">FHR21_003705</name>
</gene>
<accession>A0A7W9B8S6</accession>
<protein>
    <submittedName>
        <fullName evidence="1">Uncharacterized protein</fullName>
    </submittedName>
</protein>
<dbReference type="Proteomes" id="UP000537161">
    <property type="component" value="Unassembled WGS sequence"/>
</dbReference>
<sequence length="123" mass="13075">MTIPQKRHIVSNLKIKEISSVDNPAQVGATAVLIKRADGDVTEIRKNAAAVAAGEQPKFGVADYEDAMFARAAELAKDMQCTPEQALLKGLPSDPALRDLAHASEVARVGAYAAEVRKRHAAA</sequence>
<comment type="caution">
    <text evidence="1">The sequence shown here is derived from an EMBL/GenBank/DDBJ whole genome shotgun (WGS) entry which is preliminary data.</text>
</comment>